<feature type="domain" description="Non-reducing end beta-L-arabinofuranosidase-like GH127 middle" evidence="2">
    <location>
        <begin position="425"/>
        <end position="521"/>
    </location>
</feature>
<evidence type="ECO:0000259" key="2">
    <source>
        <dbReference type="Pfam" id="PF20736"/>
    </source>
</evidence>
<dbReference type="PANTHER" id="PTHR31151">
    <property type="entry name" value="PROLINE-TRNA LIGASE (DUF1680)"/>
    <property type="match status" value="1"/>
</dbReference>
<name>A0ABW5YG46_9SPHI</name>
<dbReference type="PANTHER" id="PTHR31151:SF0">
    <property type="entry name" value="PROLINE-TRNA LIGASE (DUF1680)"/>
    <property type="match status" value="1"/>
</dbReference>
<comment type="caution">
    <text evidence="3">The sequence shown here is derived from an EMBL/GenBank/DDBJ whole genome shotgun (WGS) entry which is preliminary data.</text>
</comment>
<dbReference type="Pfam" id="PF07944">
    <property type="entry name" value="Beta-AFase-like_GH127_cat"/>
    <property type="match status" value="1"/>
</dbReference>
<dbReference type="Pfam" id="PF20736">
    <property type="entry name" value="Glyco_hydro127M"/>
    <property type="match status" value="1"/>
</dbReference>
<accession>A0ABW5YG46</accession>
<dbReference type="InterPro" id="IPR049046">
    <property type="entry name" value="Beta-AFase-like_GH127_middle"/>
</dbReference>
<dbReference type="Proteomes" id="UP001597557">
    <property type="component" value="Unassembled WGS sequence"/>
</dbReference>
<dbReference type="InterPro" id="IPR012878">
    <property type="entry name" value="Beta-AFase-like_GH127_cat"/>
</dbReference>
<dbReference type="SUPFAM" id="SSF48208">
    <property type="entry name" value="Six-hairpin glycosidases"/>
    <property type="match status" value="1"/>
</dbReference>
<dbReference type="EMBL" id="JBHUPD010000004">
    <property type="protein sequence ID" value="MFD2874302.1"/>
    <property type="molecule type" value="Genomic_DNA"/>
</dbReference>
<reference evidence="4" key="1">
    <citation type="journal article" date="2019" name="Int. J. Syst. Evol. Microbiol.">
        <title>The Global Catalogue of Microorganisms (GCM) 10K type strain sequencing project: providing services to taxonomists for standard genome sequencing and annotation.</title>
        <authorList>
            <consortium name="The Broad Institute Genomics Platform"/>
            <consortium name="The Broad Institute Genome Sequencing Center for Infectious Disease"/>
            <person name="Wu L."/>
            <person name="Ma J."/>
        </authorList>
    </citation>
    <scope>NUCLEOTIDE SEQUENCE [LARGE SCALE GENOMIC DNA]</scope>
    <source>
        <strain evidence="4">KCTC 22437</strain>
    </source>
</reference>
<gene>
    <name evidence="3" type="ORF">ACFS5N_17605</name>
</gene>
<feature type="domain" description="Non-reducing end beta-L-arabinofuranosidase-like GH127 catalytic" evidence="1">
    <location>
        <begin position="93"/>
        <end position="411"/>
    </location>
</feature>
<dbReference type="InterPro" id="IPR008928">
    <property type="entry name" value="6-hairpin_glycosidase_sf"/>
</dbReference>
<evidence type="ECO:0000259" key="1">
    <source>
        <dbReference type="Pfam" id="PF07944"/>
    </source>
</evidence>
<evidence type="ECO:0000313" key="3">
    <source>
        <dbReference type="EMBL" id="MFD2874302.1"/>
    </source>
</evidence>
<dbReference type="RefSeq" id="WP_377188716.1">
    <property type="nucleotide sequence ID" value="NZ_JBHUPD010000004.1"/>
</dbReference>
<organism evidence="3 4">
    <name type="scientific">Mucilaginibacter ximonensis</name>
    <dbReference type="NCBI Taxonomy" id="538021"/>
    <lineage>
        <taxon>Bacteria</taxon>
        <taxon>Pseudomonadati</taxon>
        <taxon>Bacteroidota</taxon>
        <taxon>Sphingobacteriia</taxon>
        <taxon>Sphingobacteriales</taxon>
        <taxon>Sphingobacteriaceae</taxon>
        <taxon>Mucilaginibacter</taxon>
    </lineage>
</organism>
<evidence type="ECO:0000313" key="4">
    <source>
        <dbReference type="Proteomes" id="UP001597557"/>
    </source>
</evidence>
<sequence length="671" mass="76458">MRRFFALAIVAGLAIAPKTGRSQNYTLAKAPLKQNPYIQLPLGAITPHGWLREMLLKQAQGATGNLDKLYPLVMGNRNGWLGGDGDQWERGPYWIDGLLPLAYILKDKELIAKVKPWVEWSIKSQQPDGYFGPSKDYSYEPGIQRDNSRDWWPKMVMLKVLQQYYTATGDKRVITLLTNYFKYQLQQLPKEPLNHWTFWAEWRGGDNLMVVEWLYNITGDKFLLDLGDLIHKQTFNFTEAFQRGDMLTRLGSAHGVNLAEGMKEPLIYYQQHPEQQYLDAMEKGLHDLTKYNGMAHGLFGADESLHGNNPTQGSELCTAVEMMFTLENSLAITGGVDYADRLEKIAFNALPAQTTEDYMTRQYFQQANQVMLTRAARNFNVNHAGTDVCYGLLSGYPCCTSNMHQGWPKFTQNLWYATPDNGLAALVYSASDVDAKVANGVPVTFKEETNYPFDENIRFTLVLNKKTKSVTFPFSLRIPAWCKNAMVKVNGAELQQSPGNQIVKINREWKNGDVVELQLPMHIFKNTWYENSVSIERGPLVYALKIGQESKLVKNTIDPVAYGSEYYEVRPTTPWNYGLLETRNNQLEKAFTIQKKDQVAAYPWNLTNAPLQLTVKARRIPNWTLYDDMTGPMPYGVIYNEGTPKEQDEDITLVPYGCTQLRISQFPVVGR</sequence>
<keyword evidence="4" id="KW-1185">Reference proteome</keyword>
<protein>
    <submittedName>
        <fullName evidence="3">Beta-L-arabinofuranosidase domain-containing protein</fullName>
    </submittedName>
</protein>
<proteinExistence type="predicted"/>